<name>A0A836G9X1_9TRYP</name>
<reference evidence="3" key="1">
    <citation type="journal article" date="2021" name="Microbiol. Resour. Announc.">
        <title>LGAAP: Leishmaniinae Genome Assembly and Annotation Pipeline.</title>
        <authorList>
            <person name="Almutairi H."/>
            <person name="Urbaniak M.D."/>
            <person name="Bates M.D."/>
            <person name="Jariyapan N."/>
            <person name="Kwakye-Nuako G."/>
            <person name="Thomaz-Soccol V."/>
            <person name="Al-Salem W.S."/>
            <person name="Dillon R.J."/>
            <person name="Bates P.A."/>
            <person name="Gatherer D."/>
        </authorList>
    </citation>
    <scope>NUCLEOTIDE SEQUENCE [LARGE SCALE GENOMIC DNA]</scope>
</reference>
<protein>
    <submittedName>
        <fullName evidence="2">Uncharacterized protein</fullName>
    </submittedName>
</protein>
<organism evidence="2 3">
    <name type="scientific">Leishmania martiniquensis</name>
    <dbReference type="NCBI Taxonomy" id="1580590"/>
    <lineage>
        <taxon>Eukaryota</taxon>
        <taxon>Discoba</taxon>
        <taxon>Euglenozoa</taxon>
        <taxon>Kinetoplastea</taxon>
        <taxon>Metakinetoplastina</taxon>
        <taxon>Trypanosomatida</taxon>
        <taxon>Trypanosomatidae</taxon>
        <taxon>Leishmaniinae</taxon>
        <taxon>Leishmania</taxon>
    </lineage>
</organism>
<proteinExistence type="predicted"/>
<feature type="compositionally biased region" description="Acidic residues" evidence="1">
    <location>
        <begin position="201"/>
        <end position="211"/>
    </location>
</feature>
<feature type="region of interest" description="Disordered" evidence="1">
    <location>
        <begin position="182"/>
        <end position="213"/>
    </location>
</feature>
<feature type="compositionally biased region" description="Low complexity" evidence="1">
    <location>
        <begin position="9"/>
        <end position="18"/>
    </location>
</feature>
<sequence length="400" mass="41662">MSLFDLENSRSSSEASTTSRDEGTLPICPPPPPPTAPLDGKAAVPCSSGRGKGAAPLSILEQRRRMAELDAARWHPRGARWVNELLGPSAAALKSCNTAASSAEAERGSSTCCEAGKFGTSIAAALHLRREEREKTLLKRLEQQRKAEEESIGAQALAEKDMEVGVFVTASYKALLQRNLRPTAKGSGGMGTGPQSKVKDDNDDGSSDESDGPLAAYLRHLEGTSHPATGGNGVSPFACQLGSDDYYERIMKAPLLEEKSSSGSAAAAAAPLSEVRDTAEASPIASSSAERVDSAPVALPTLAELQDLIDDTAPGSPPTPESKEASRAEAGEAKGSAKPAAAVPPKEEADDARSAVLAHARLIFDMRQAKSCRGTNDATLVAAARRCDERIGASLFASLS</sequence>
<dbReference type="Proteomes" id="UP000673552">
    <property type="component" value="Unassembled WGS sequence"/>
</dbReference>
<feature type="region of interest" description="Disordered" evidence="1">
    <location>
        <begin position="1"/>
        <end position="59"/>
    </location>
</feature>
<reference evidence="3" key="2">
    <citation type="journal article" date="2021" name="Sci. Data">
        <title>Chromosome-scale genome sequencing, assembly and annotation of six genomes from subfamily Leishmaniinae.</title>
        <authorList>
            <person name="Almutairi H."/>
            <person name="Urbaniak M.D."/>
            <person name="Bates M.D."/>
            <person name="Jariyapan N."/>
            <person name="Kwakye-Nuako G."/>
            <person name="Thomaz Soccol V."/>
            <person name="Al-Salem W.S."/>
            <person name="Dillon R.J."/>
            <person name="Bates P.A."/>
            <person name="Gatherer D."/>
        </authorList>
    </citation>
    <scope>NUCLEOTIDE SEQUENCE [LARGE SCALE GENOMIC DNA]</scope>
</reference>
<accession>A0A836G9X1</accession>
<dbReference type="KEGG" id="lmat:92512659"/>
<gene>
    <name evidence="2" type="ORF">LSCM1_02564</name>
</gene>
<evidence type="ECO:0000313" key="2">
    <source>
        <dbReference type="EMBL" id="KAG5469349.1"/>
    </source>
</evidence>
<dbReference type="OrthoDB" id="273829at2759"/>
<dbReference type="GeneID" id="92512659"/>
<dbReference type="AlphaFoldDB" id="A0A836G9X1"/>
<feature type="compositionally biased region" description="Basic and acidic residues" evidence="1">
    <location>
        <begin position="321"/>
        <end position="332"/>
    </location>
</feature>
<feature type="region of interest" description="Disordered" evidence="1">
    <location>
        <begin position="258"/>
        <end position="296"/>
    </location>
</feature>
<comment type="caution">
    <text evidence="2">The sequence shown here is derived from an EMBL/GenBank/DDBJ whole genome shotgun (WGS) entry which is preliminary data.</text>
</comment>
<feature type="compositionally biased region" description="Low complexity" evidence="1">
    <location>
        <begin position="280"/>
        <end position="289"/>
    </location>
</feature>
<dbReference type="EMBL" id="JAFEUZ010000033">
    <property type="protein sequence ID" value="KAG5469349.1"/>
    <property type="molecule type" value="Genomic_DNA"/>
</dbReference>
<feature type="region of interest" description="Disordered" evidence="1">
    <location>
        <begin position="309"/>
        <end position="352"/>
    </location>
</feature>
<dbReference type="RefSeq" id="XP_067175522.1">
    <property type="nucleotide sequence ID" value="XM_067320147.1"/>
</dbReference>
<evidence type="ECO:0000313" key="3">
    <source>
        <dbReference type="Proteomes" id="UP000673552"/>
    </source>
</evidence>
<feature type="compositionally biased region" description="Pro residues" evidence="1">
    <location>
        <begin position="27"/>
        <end position="36"/>
    </location>
</feature>
<keyword evidence="3" id="KW-1185">Reference proteome</keyword>
<feature type="compositionally biased region" description="Low complexity" evidence="1">
    <location>
        <begin position="333"/>
        <end position="344"/>
    </location>
</feature>
<evidence type="ECO:0000256" key="1">
    <source>
        <dbReference type="SAM" id="MobiDB-lite"/>
    </source>
</evidence>
<feature type="compositionally biased region" description="Low complexity" evidence="1">
    <location>
        <begin position="261"/>
        <end position="270"/>
    </location>
</feature>